<dbReference type="Pfam" id="PF02770">
    <property type="entry name" value="Acyl-CoA_dh_M"/>
    <property type="match status" value="1"/>
</dbReference>
<dbReference type="EMBL" id="CP011269">
    <property type="protein sequence ID" value="ALI29722.1"/>
    <property type="molecule type" value="Genomic_DNA"/>
</dbReference>
<dbReference type="InterPro" id="IPR009100">
    <property type="entry name" value="AcylCoA_DH/oxidase_NM_dom_sf"/>
</dbReference>
<dbReference type="Gene3D" id="1.10.540.10">
    <property type="entry name" value="Acyl-CoA dehydrogenase/oxidase, N-terminal domain"/>
    <property type="match status" value="2"/>
</dbReference>
<evidence type="ECO:0000259" key="6">
    <source>
        <dbReference type="Pfam" id="PF00441"/>
    </source>
</evidence>
<reference evidence="9 10" key="1">
    <citation type="journal article" date="2015" name="MBio">
        <title>Enzymatic Degradation of Phenazines Can Generate Energy and Protect Sensitive Organisms from Toxicity.</title>
        <authorList>
            <person name="Costa K.C."/>
            <person name="Bergkessel M."/>
            <person name="Saunders S."/>
            <person name="Korlach J."/>
            <person name="Newman D.K."/>
        </authorList>
    </citation>
    <scope>NUCLEOTIDE SEQUENCE [LARGE SCALE GENOMIC DNA]</scope>
    <source>
        <strain evidence="9 10">CT6</strain>
    </source>
</reference>
<keyword evidence="5 9" id="KW-0560">Oxidoreductase</keyword>
<evidence type="ECO:0000259" key="7">
    <source>
        <dbReference type="Pfam" id="PF02770"/>
    </source>
</evidence>
<dbReference type="Pfam" id="PF02771">
    <property type="entry name" value="Acyl-CoA_dh_N"/>
    <property type="match status" value="2"/>
</dbReference>
<dbReference type="SUPFAM" id="SSF47203">
    <property type="entry name" value="Acyl-CoA dehydrogenase C-terminal domain-like"/>
    <property type="match status" value="2"/>
</dbReference>
<dbReference type="KEGG" id="mft:XA26_59390"/>
<dbReference type="Proteomes" id="UP000057134">
    <property type="component" value="Chromosome"/>
</dbReference>
<feature type="domain" description="Acyl-CoA oxidase/dehydrogenase middle" evidence="7">
    <location>
        <begin position="491"/>
        <end position="585"/>
    </location>
</feature>
<gene>
    <name evidence="9" type="ORF">XA26_59390</name>
</gene>
<feature type="domain" description="Acyl-CoA dehydrogenase/oxidase N-terminal" evidence="8">
    <location>
        <begin position="377"/>
        <end position="487"/>
    </location>
</feature>
<dbReference type="InterPro" id="IPR036250">
    <property type="entry name" value="AcylCo_DH-like_C"/>
</dbReference>
<dbReference type="Pfam" id="PF00441">
    <property type="entry name" value="Acyl-CoA_dh_1"/>
    <property type="match status" value="2"/>
</dbReference>
<protein>
    <submittedName>
        <fullName evidence="9">Putative ACYL-CoA DEHYDROGENASE FADE6</fullName>
        <ecNumber evidence="9">1.3.99.-</ecNumber>
    </submittedName>
</protein>
<dbReference type="PATRIC" id="fig|1766.6.peg.5905"/>
<dbReference type="Gene3D" id="2.40.110.10">
    <property type="entry name" value="Butyryl-CoA Dehydrogenase, subunit A, domain 2"/>
    <property type="match status" value="1"/>
</dbReference>
<dbReference type="SUPFAM" id="SSF56645">
    <property type="entry name" value="Acyl-CoA dehydrogenase NM domain-like"/>
    <property type="match status" value="2"/>
</dbReference>
<proteinExistence type="inferred from homology"/>
<dbReference type="InterPro" id="IPR037069">
    <property type="entry name" value="AcylCoA_DH/ox_N_sf"/>
</dbReference>
<dbReference type="GO" id="GO:0016627">
    <property type="term" value="F:oxidoreductase activity, acting on the CH-CH group of donors"/>
    <property type="evidence" value="ECO:0007669"/>
    <property type="project" value="InterPro"/>
</dbReference>
<keyword evidence="3" id="KW-0285">Flavoprotein</keyword>
<dbReference type="GO" id="GO:0050660">
    <property type="term" value="F:flavin adenine dinucleotide binding"/>
    <property type="evidence" value="ECO:0007669"/>
    <property type="project" value="InterPro"/>
</dbReference>
<keyword evidence="4" id="KW-0274">FAD</keyword>
<dbReference type="InterPro" id="IPR006091">
    <property type="entry name" value="Acyl-CoA_Oxase/DH_mid-dom"/>
</dbReference>
<dbReference type="PANTHER" id="PTHR43292:SF4">
    <property type="entry name" value="ACYL-COA DEHYDROGENASE FADE34"/>
    <property type="match status" value="1"/>
</dbReference>
<dbReference type="InterPro" id="IPR052161">
    <property type="entry name" value="Mycobact_Acyl-CoA_DH"/>
</dbReference>
<evidence type="ECO:0000256" key="4">
    <source>
        <dbReference type="ARBA" id="ARBA00022827"/>
    </source>
</evidence>
<dbReference type="GO" id="GO:0005886">
    <property type="term" value="C:plasma membrane"/>
    <property type="evidence" value="ECO:0007669"/>
    <property type="project" value="TreeGrafter"/>
</dbReference>
<evidence type="ECO:0000313" key="9">
    <source>
        <dbReference type="EMBL" id="ALI29722.1"/>
    </source>
</evidence>
<feature type="domain" description="Acyl-CoA dehydrogenase/oxidase C-terminal" evidence="6">
    <location>
        <begin position="227"/>
        <end position="344"/>
    </location>
</feature>
<comment type="similarity">
    <text evidence="2">Belongs to the acyl-CoA dehydrogenase family.</text>
</comment>
<name>A0A0N9YE87_MYCFO</name>
<evidence type="ECO:0000256" key="3">
    <source>
        <dbReference type="ARBA" id="ARBA00022630"/>
    </source>
</evidence>
<evidence type="ECO:0000313" key="10">
    <source>
        <dbReference type="Proteomes" id="UP000057134"/>
    </source>
</evidence>
<feature type="domain" description="Acyl-CoA dehydrogenase/oxidase N-terminal" evidence="8">
    <location>
        <begin position="10"/>
        <end position="109"/>
    </location>
</feature>
<sequence>MTTHVGIAVTPEQQQLSQAVAQFASRHAPVDATRAGLDDLAAGRLPSWWTVLVGNGFHAVHLPESVGGQGGGLEEMACVLESAGSALLPGPLLTTAIAGAALASNPSPAAQTLLKEIAEGATAVMVSGEQAEVRGSRDGDDWRLTGSSGLALGMCSAQRVVLPFTDEAGALIWAVIDPAEGEVEARRGTDLTTDLGILSLSDQPVSASAVLTGMDTELAACLTVAFTAAAAAGITQWCVDTVTEHLRTREQFGKPIGTFQALQHKAAMLLVNSALATAAAWDAVRALSGSADADQHRLTACSAAVMAVMPVPGLVLEALTMLGAIGFTWEHDLHLYWRRATSLAASIGPISRWTRRLGELSSTATRDVTVNLGESDADFRARVADILDRALSLSDNGFGRQGDYPEFMVGPRRELLADAGLIAPHWPAPWGCDATVRQQLIVDEEFGKRAELVRPSVGIAEWILPSLIAAGSEELQQRFVPATLRGELSWCQLFSEPGAGSDLASLSTRAVRVEGGWRINGHKIWTSLAHRADYGALLARTDPDAPKHRGIGYFILDMRSAGVEFKQITQSSGRAEFNEVFLTDVFVPDEMLLGDPAAGWQLAISTMAHERVAISGYVNIDRMGALRELVEVSADPDPVLHAIGEIDAYTNALKALGARETLRLLDGQAPGPTSSITKVATNVMLRRAAELTLGLTGPLALEQDSRPAVVAPYLDLPAELIGGGTTEIQLNIIAQLILGLPRK</sequence>
<evidence type="ECO:0000259" key="8">
    <source>
        <dbReference type="Pfam" id="PF02771"/>
    </source>
</evidence>
<feature type="domain" description="Acyl-CoA dehydrogenase/oxidase C-terminal" evidence="6">
    <location>
        <begin position="598"/>
        <end position="736"/>
    </location>
</feature>
<dbReference type="InterPro" id="IPR046373">
    <property type="entry name" value="Acyl-CoA_Oxase/DH_mid-dom_sf"/>
</dbReference>
<dbReference type="PANTHER" id="PTHR43292">
    <property type="entry name" value="ACYL-COA DEHYDROGENASE"/>
    <property type="match status" value="1"/>
</dbReference>
<dbReference type="Gene3D" id="1.20.140.10">
    <property type="entry name" value="Butyryl-CoA Dehydrogenase, subunit A, domain 3"/>
    <property type="match status" value="2"/>
</dbReference>
<dbReference type="STRING" id="1766.XA26_59390"/>
<dbReference type="InterPro" id="IPR009075">
    <property type="entry name" value="AcylCo_DH/oxidase_C"/>
</dbReference>
<dbReference type="RefSeq" id="WP_054603805.1">
    <property type="nucleotide sequence ID" value="NZ_CP011269.1"/>
</dbReference>
<comment type="cofactor">
    <cofactor evidence="1">
        <name>FAD</name>
        <dbReference type="ChEBI" id="CHEBI:57692"/>
    </cofactor>
</comment>
<dbReference type="FunFam" id="2.40.110.10:FF:000011">
    <property type="entry name" value="Acyl-CoA dehydrogenase FadE34"/>
    <property type="match status" value="1"/>
</dbReference>
<dbReference type="AlphaFoldDB" id="A0A0N9YE87"/>
<keyword evidence="10" id="KW-1185">Reference proteome</keyword>
<dbReference type="InterPro" id="IPR013786">
    <property type="entry name" value="AcylCoA_DH/ox_N"/>
</dbReference>
<accession>A0A0N9YE87</accession>
<evidence type="ECO:0000256" key="5">
    <source>
        <dbReference type="ARBA" id="ARBA00023002"/>
    </source>
</evidence>
<dbReference type="EC" id="1.3.99.-" evidence="9"/>
<organism evidence="9 10">
    <name type="scientific">Mycolicibacterium fortuitum</name>
    <name type="common">Mycobacterium fortuitum</name>
    <dbReference type="NCBI Taxonomy" id="1766"/>
    <lineage>
        <taxon>Bacteria</taxon>
        <taxon>Bacillati</taxon>
        <taxon>Actinomycetota</taxon>
        <taxon>Actinomycetes</taxon>
        <taxon>Mycobacteriales</taxon>
        <taxon>Mycobacteriaceae</taxon>
        <taxon>Mycolicibacterium</taxon>
    </lineage>
</organism>
<evidence type="ECO:0000256" key="1">
    <source>
        <dbReference type="ARBA" id="ARBA00001974"/>
    </source>
</evidence>
<evidence type="ECO:0000256" key="2">
    <source>
        <dbReference type="ARBA" id="ARBA00009347"/>
    </source>
</evidence>